<dbReference type="InterPro" id="IPR001623">
    <property type="entry name" value="DnaJ_domain"/>
</dbReference>
<dbReference type="PANTHER" id="PTHR44360">
    <property type="entry name" value="DNAJ HOMOLOG SUBFAMILY B MEMBER 9"/>
    <property type="match status" value="1"/>
</dbReference>
<evidence type="ECO:0000313" key="7">
    <source>
        <dbReference type="EMBL" id="PAA89630.1"/>
    </source>
</evidence>
<evidence type="ECO:0000313" key="8">
    <source>
        <dbReference type="Proteomes" id="UP000215902"/>
    </source>
</evidence>
<dbReference type="SUPFAM" id="SSF46565">
    <property type="entry name" value="Chaperone J-domain"/>
    <property type="match status" value="1"/>
</dbReference>
<dbReference type="GO" id="GO:0051087">
    <property type="term" value="F:protein-folding chaperone binding"/>
    <property type="evidence" value="ECO:0007669"/>
    <property type="project" value="TreeGrafter"/>
</dbReference>
<dbReference type="PROSITE" id="PS50076">
    <property type="entry name" value="DNAJ_2"/>
    <property type="match status" value="1"/>
</dbReference>
<dbReference type="OrthoDB" id="66964at2759"/>
<dbReference type="CDD" id="cd06257">
    <property type="entry name" value="DnaJ"/>
    <property type="match status" value="1"/>
</dbReference>
<dbReference type="GO" id="GO:0005783">
    <property type="term" value="C:endoplasmic reticulum"/>
    <property type="evidence" value="ECO:0007669"/>
    <property type="project" value="TreeGrafter"/>
</dbReference>
<dbReference type="Gene3D" id="1.10.287.110">
    <property type="entry name" value="DnaJ domain"/>
    <property type="match status" value="1"/>
</dbReference>
<dbReference type="SMART" id="SM00271">
    <property type="entry name" value="DnaJ"/>
    <property type="match status" value="1"/>
</dbReference>
<evidence type="ECO:0000256" key="3">
    <source>
        <dbReference type="ARBA" id="ARBA00041533"/>
    </source>
</evidence>
<accession>A0A267GUC3</accession>
<dbReference type="SUPFAM" id="SSF144217">
    <property type="entry name" value="CSL zinc finger"/>
    <property type="match status" value="1"/>
</dbReference>
<comment type="function">
    <text evidence="4">Co-chaperone for Hsp70 protein HSPA5/BiP that acts as a key repressor of the ERN1/IRE1-mediated unfolded protein response (UPR). J domain-containing co-chaperones stimulate the ATPase activity of Hsp70 proteins and are required for efficient substrate recognition by Hsp70 proteins. In the unstressed endoplasmic reticulum, interacts with the luminal region of ERN1/IRE1 and selectively recruits HSPA5/BiP: HSPA5/BiP disrupts the dimerization of the active ERN1/IRE1 luminal region, thereby inactivating ERN1/IRE1. Also involved in endoplasmic reticulum-associated degradation (ERAD) of misfolded proteins. Required for survival of B-cell progenitors and normal antibody production.</text>
</comment>
<evidence type="ECO:0000256" key="5">
    <source>
        <dbReference type="ARBA" id="ARBA00046365"/>
    </source>
</evidence>
<dbReference type="InterPro" id="IPR018253">
    <property type="entry name" value="DnaJ_domain_CS"/>
</dbReference>
<dbReference type="Proteomes" id="UP000215902">
    <property type="component" value="Unassembled WGS sequence"/>
</dbReference>
<feature type="non-terminal residue" evidence="7">
    <location>
        <position position="1"/>
    </location>
</feature>
<proteinExistence type="predicted"/>
<dbReference type="EMBL" id="NIVC01000143">
    <property type="protein sequence ID" value="PAA89630.1"/>
    <property type="molecule type" value="Genomic_DNA"/>
</dbReference>
<name>A0A267GUC3_9PLAT</name>
<dbReference type="Pfam" id="PF00226">
    <property type="entry name" value="DnaJ"/>
    <property type="match status" value="1"/>
</dbReference>
<evidence type="ECO:0000256" key="2">
    <source>
        <dbReference type="ARBA" id="ARBA00040158"/>
    </source>
</evidence>
<dbReference type="STRING" id="282301.A0A267GUC3"/>
<dbReference type="PANTHER" id="PTHR44360:SF1">
    <property type="entry name" value="DNAJ HOMOLOG SUBFAMILY B MEMBER 9"/>
    <property type="match status" value="1"/>
</dbReference>
<dbReference type="GO" id="GO:0051787">
    <property type="term" value="F:misfolded protein binding"/>
    <property type="evidence" value="ECO:0007669"/>
    <property type="project" value="TreeGrafter"/>
</dbReference>
<protein>
    <recommendedName>
        <fullName evidence="2">DnaJ homolog subfamily B member 9</fullName>
    </recommendedName>
    <alternativeName>
        <fullName evidence="3">Endoplasmic reticulum DNA J domain-containing protein 4</fullName>
    </alternativeName>
</protein>
<comment type="caution">
    <text evidence="7">The sequence shown here is derived from an EMBL/GenBank/DDBJ whole genome shotgun (WGS) entry which is preliminary data.</text>
</comment>
<evidence type="ECO:0000259" key="6">
    <source>
        <dbReference type="PROSITE" id="PS50076"/>
    </source>
</evidence>
<dbReference type="Gene3D" id="3.10.660.10">
    <property type="entry name" value="DPH Zinc finger"/>
    <property type="match status" value="1"/>
</dbReference>
<comment type="subunit">
    <text evidence="5">Interacts with HSPA5/BiP; interaction is direct. Interacts with ERN1/IRE1 (via the luminal region). Interacts with DERL1.</text>
</comment>
<evidence type="ECO:0000256" key="4">
    <source>
        <dbReference type="ARBA" id="ARBA00045428"/>
    </source>
</evidence>
<sequence>VPAVFCDSQMTSAKQFGESIPVSRDWYSVLGVSSQADQSSIRAAWKTACLKYHPDKNPDAEGFHLINMAYSVLRDASLRRVYDAALMLSRREQDHPVQEELTVTELLDNLMEEDCTAACLDAAHGTLLSSFQCFWDCRCGDRVGIHAAQLLSRLPLLQCQTCSLCLRILYDESEPRTRDLQARLAAEAEPIQQEAD</sequence>
<dbReference type="AlphaFoldDB" id="A0A267GUC3"/>
<dbReference type="GO" id="GO:0036503">
    <property type="term" value="P:ERAD pathway"/>
    <property type="evidence" value="ECO:0007669"/>
    <property type="project" value="TreeGrafter"/>
</dbReference>
<keyword evidence="8" id="KW-1185">Reference proteome</keyword>
<organism evidence="7 8">
    <name type="scientific">Macrostomum lignano</name>
    <dbReference type="NCBI Taxonomy" id="282301"/>
    <lineage>
        <taxon>Eukaryota</taxon>
        <taxon>Metazoa</taxon>
        <taxon>Spiralia</taxon>
        <taxon>Lophotrochozoa</taxon>
        <taxon>Platyhelminthes</taxon>
        <taxon>Rhabditophora</taxon>
        <taxon>Macrostomorpha</taxon>
        <taxon>Macrostomida</taxon>
        <taxon>Macrostomidae</taxon>
        <taxon>Macrostomum</taxon>
    </lineage>
</organism>
<reference evidence="7 8" key="1">
    <citation type="submission" date="2017-06" db="EMBL/GenBank/DDBJ databases">
        <title>A platform for efficient transgenesis in Macrostomum lignano, a flatworm model organism for stem cell research.</title>
        <authorList>
            <person name="Berezikov E."/>
        </authorList>
    </citation>
    <scope>NUCLEOTIDE SEQUENCE [LARGE SCALE GENOMIC DNA]</scope>
    <source>
        <strain evidence="7">DV1</strain>
        <tissue evidence="7">Whole organism</tissue>
    </source>
</reference>
<dbReference type="InterPro" id="IPR051948">
    <property type="entry name" value="Hsp70_co-chaperone_J-domain"/>
</dbReference>
<dbReference type="PROSITE" id="PS00636">
    <property type="entry name" value="DNAJ_1"/>
    <property type="match status" value="1"/>
</dbReference>
<dbReference type="InterPro" id="IPR036671">
    <property type="entry name" value="DPH_MB_sf"/>
</dbReference>
<dbReference type="PRINTS" id="PR00625">
    <property type="entry name" value="JDOMAIN"/>
</dbReference>
<keyword evidence="1" id="KW-0143">Chaperone</keyword>
<feature type="domain" description="J" evidence="6">
    <location>
        <begin position="25"/>
        <end position="86"/>
    </location>
</feature>
<dbReference type="InterPro" id="IPR036869">
    <property type="entry name" value="J_dom_sf"/>
</dbReference>
<gene>
    <name evidence="7" type="ORF">BOX15_Mlig022980g1</name>
</gene>
<evidence type="ECO:0000256" key="1">
    <source>
        <dbReference type="ARBA" id="ARBA00023186"/>
    </source>
</evidence>